<gene>
    <name evidence="2" type="ORF">CXK94_19195</name>
</gene>
<keyword evidence="1" id="KW-0812">Transmembrane</keyword>
<dbReference type="Proteomes" id="UP000236023">
    <property type="component" value="Unassembled WGS sequence"/>
</dbReference>
<protein>
    <submittedName>
        <fullName evidence="2">TadE family protein</fullName>
    </submittedName>
</protein>
<reference evidence="2 3" key="1">
    <citation type="submission" date="2018-01" db="EMBL/GenBank/DDBJ databases">
        <title>Denitrification phenotypes of diverse strains of Pseudomonas stutzeri.</title>
        <authorList>
            <person name="Milligan D.A."/>
            <person name="Bergaust L."/>
            <person name="Bakken L.R."/>
            <person name="Frostegard A."/>
        </authorList>
    </citation>
    <scope>NUCLEOTIDE SEQUENCE [LARGE SCALE GENOMIC DNA]</scope>
    <source>
        <strain evidence="2 3">24a75</strain>
    </source>
</reference>
<dbReference type="AlphaFoldDB" id="A0A2N8STJ9"/>
<evidence type="ECO:0000313" key="3">
    <source>
        <dbReference type="Proteomes" id="UP000236023"/>
    </source>
</evidence>
<evidence type="ECO:0000313" key="2">
    <source>
        <dbReference type="EMBL" id="PNG05826.1"/>
    </source>
</evidence>
<name>A0A2N8STJ9_STUST</name>
<evidence type="ECO:0000256" key="1">
    <source>
        <dbReference type="SAM" id="Phobius"/>
    </source>
</evidence>
<feature type="transmembrane region" description="Helical" evidence="1">
    <location>
        <begin position="20"/>
        <end position="41"/>
    </location>
</feature>
<accession>A0A2N8STJ9</accession>
<sequence>MPSRAIPMSSRQHQLGAVAIEFAALFVSFFVTFYAILAYSLPLLLTLSFKEISADAARAAIKVNPAQAPADYVAAIDREVSRVVEASWLPAQWRNGDCPPPGPGSWQRLPATSGTAYGHLRLDDSRPEDGRLLLHVCLQRKYNRDGPASEAMIIPPLRLLSFSIPDLPEHDGETVLRGRTVIRL</sequence>
<keyword evidence="1" id="KW-0472">Membrane</keyword>
<dbReference type="EMBL" id="POUT01000014">
    <property type="protein sequence ID" value="PNG05826.1"/>
    <property type="molecule type" value="Genomic_DNA"/>
</dbReference>
<keyword evidence="1" id="KW-1133">Transmembrane helix</keyword>
<organism evidence="2 3">
    <name type="scientific">Stutzerimonas stutzeri</name>
    <name type="common">Pseudomonas stutzeri</name>
    <dbReference type="NCBI Taxonomy" id="316"/>
    <lineage>
        <taxon>Bacteria</taxon>
        <taxon>Pseudomonadati</taxon>
        <taxon>Pseudomonadota</taxon>
        <taxon>Gammaproteobacteria</taxon>
        <taxon>Pseudomonadales</taxon>
        <taxon>Pseudomonadaceae</taxon>
        <taxon>Stutzerimonas</taxon>
    </lineage>
</organism>
<comment type="caution">
    <text evidence="2">The sequence shown here is derived from an EMBL/GenBank/DDBJ whole genome shotgun (WGS) entry which is preliminary data.</text>
</comment>
<proteinExistence type="predicted"/>